<protein>
    <submittedName>
        <fullName evidence="2">Uncharacterized protein</fullName>
    </submittedName>
</protein>
<gene>
    <name evidence="2" type="ORF">FC91_GL002627</name>
</gene>
<dbReference type="eggNOG" id="ENOG5033ZI3">
    <property type="taxonomic scope" value="Bacteria"/>
</dbReference>
<dbReference type="OrthoDB" id="9814991at2"/>
<dbReference type="PATRIC" id="fig|1122147.4.peg.2708"/>
<feature type="transmembrane region" description="Helical" evidence="1">
    <location>
        <begin position="126"/>
        <end position="153"/>
    </location>
</feature>
<feature type="transmembrane region" description="Helical" evidence="1">
    <location>
        <begin position="173"/>
        <end position="206"/>
    </location>
</feature>
<name>A0A0R1XB42_9LACO</name>
<proteinExistence type="predicted"/>
<sequence length="224" mass="25095">MHHQEFMYKLYHYSSYLNYIIWIFEVNALMLVLNTPLILAAIGFRLSVATLLLYVVCTLPAGPALYAGLSALAHADTNNGVVKSFFRALKEKGLTILKWSAIPVSVIWLMLFNLSVTGKIGSMELLWWLNVVLLAVAAAFTVNVVIVLVSWPLSVKDAAILTLKLSVVKSFRYYMNLIIIVGTFILLKLFPVYIVLFGPALALLLCKVNFQPVVDYVNNRPENK</sequence>
<keyword evidence="1" id="KW-0812">Transmembrane</keyword>
<comment type="caution">
    <text evidence="2">The sequence shown here is derived from an EMBL/GenBank/DDBJ whole genome shotgun (WGS) entry which is preliminary data.</text>
</comment>
<dbReference type="AlphaFoldDB" id="A0A0R1XB42"/>
<reference evidence="2 3" key="1">
    <citation type="journal article" date="2015" name="Genome Announc.">
        <title>Expanding the biotechnology potential of lactobacilli through comparative genomics of 213 strains and associated genera.</title>
        <authorList>
            <person name="Sun Z."/>
            <person name="Harris H.M."/>
            <person name="McCann A."/>
            <person name="Guo C."/>
            <person name="Argimon S."/>
            <person name="Zhang W."/>
            <person name="Yang X."/>
            <person name="Jeffery I.B."/>
            <person name="Cooney J.C."/>
            <person name="Kagawa T.F."/>
            <person name="Liu W."/>
            <person name="Song Y."/>
            <person name="Salvetti E."/>
            <person name="Wrobel A."/>
            <person name="Rasinkangas P."/>
            <person name="Parkhill J."/>
            <person name="Rea M.C."/>
            <person name="O'Sullivan O."/>
            <person name="Ritari J."/>
            <person name="Douillard F.P."/>
            <person name="Paul Ross R."/>
            <person name="Yang R."/>
            <person name="Briner A.E."/>
            <person name="Felis G.E."/>
            <person name="de Vos W.M."/>
            <person name="Barrangou R."/>
            <person name="Klaenhammer T.R."/>
            <person name="Caufield P.W."/>
            <person name="Cui Y."/>
            <person name="Zhang H."/>
            <person name="O'Toole P.W."/>
        </authorList>
    </citation>
    <scope>NUCLEOTIDE SEQUENCE [LARGE SCALE GENOMIC DNA]</scope>
    <source>
        <strain evidence="2 3">DSM 16991</strain>
    </source>
</reference>
<evidence type="ECO:0000313" key="2">
    <source>
        <dbReference type="EMBL" id="KRM27418.1"/>
    </source>
</evidence>
<feature type="transmembrane region" description="Helical" evidence="1">
    <location>
        <begin position="51"/>
        <end position="73"/>
    </location>
</feature>
<dbReference type="EMBL" id="AZFW01000050">
    <property type="protein sequence ID" value="KRM27418.1"/>
    <property type="molecule type" value="Genomic_DNA"/>
</dbReference>
<accession>A0A0R1XB42</accession>
<dbReference type="Proteomes" id="UP000050949">
    <property type="component" value="Unassembled WGS sequence"/>
</dbReference>
<feature type="transmembrane region" description="Helical" evidence="1">
    <location>
        <begin position="93"/>
        <end position="114"/>
    </location>
</feature>
<feature type="transmembrane region" description="Helical" evidence="1">
    <location>
        <begin position="20"/>
        <end position="44"/>
    </location>
</feature>
<dbReference type="RefSeq" id="WP_027827674.1">
    <property type="nucleotide sequence ID" value="NZ_AUEH01000005.1"/>
</dbReference>
<evidence type="ECO:0000256" key="1">
    <source>
        <dbReference type="SAM" id="Phobius"/>
    </source>
</evidence>
<evidence type="ECO:0000313" key="3">
    <source>
        <dbReference type="Proteomes" id="UP000050949"/>
    </source>
</evidence>
<organism evidence="2 3">
    <name type="scientific">Schleiferilactobacillus harbinensis DSM 16991</name>
    <dbReference type="NCBI Taxonomy" id="1122147"/>
    <lineage>
        <taxon>Bacteria</taxon>
        <taxon>Bacillati</taxon>
        <taxon>Bacillota</taxon>
        <taxon>Bacilli</taxon>
        <taxon>Lactobacillales</taxon>
        <taxon>Lactobacillaceae</taxon>
        <taxon>Schleiferilactobacillus</taxon>
    </lineage>
</organism>
<keyword evidence="1" id="KW-0472">Membrane</keyword>
<keyword evidence="1" id="KW-1133">Transmembrane helix</keyword>